<dbReference type="RefSeq" id="WP_095504440.1">
    <property type="nucleotide sequence ID" value="NZ_BSNC01000019.1"/>
</dbReference>
<comment type="similarity">
    <text evidence="1">Belongs to the membrane fusion protein (MFP) (TC 8.A.1) family.</text>
</comment>
<evidence type="ECO:0000313" key="5">
    <source>
        <dbReference type="EMBL" id="GLP98111.1"/>
    </source>
</evidence>
<protein>
    <submittedName>
        <fullName evidence="5">RND transporter MFP subunit</fullName>
    </submittedName>
</protein>
<dbReference type="PROSITE" id="PS51257">
    <property type="entry name" value="PROKAR_LIPOPROTEIN"/>
    <property type="match status" value="1"/>
</dbReference>
<dbReference type="GO" id="GO:0015562">
    <property type="term" value="F:efflux transmembrane transporter activity"/>
    <property type="evidence" value="ECO:0007669"/>
    <property type="project" value="TreeGrafter"/>
</dbReference>
<keyword evidence="3" id="KW-0732">Signal</keyword>
<proteinExistence type="inferred from homology"/>
<dbReference type="GO" id="GO:1990281">
    <property type="term" value="C:efflux pump complex"/>
    <property type="evidence" value="ECO:0007669"/>
    <property type="project" value="TreeGrafter"/>
</dbReference>
<dbReference type="Gene3D" id="2.40.50.100">
    <property type="match status" value="1"/>
</dbReference>
<dbReference type="Gene3D" id="1.10.287.470">
    <property type="entry name" value="Helix hairpin bin"/>
    <property type="match status" value="1"/>
</dbReference>
<evidence type="ECO:0000256" key="1">
    <source>
        <dbReference type="ARBA" id="ARBA00009477"/>
    </source>
</evidence>
<reference evidence="5" key="1">
    <citation type="journal article" date="2014" name="Int. J. Syst. Evol. Microbiol.">
        <title>Complete genome sequence of Corynebacterium casei LMG S-19264T (=DSM 44701T), isolated from a smear-ripened cheese.</title>
        <authorList>
            <consortium name="US DOE Joint Genome Institute (JGI-PGF)"/>
            <person name="Walter F."/>
            <person name="Albersmeier A."/>
            <person name="Kalinowski J."/>
            <person name="Ruckert C."/>
        </authorList>
    </citation>
    <scope>NUCLEOTIDE SEQUENCE</scope>
    <source>
        <strain evidence="5">NBRC 101628</strain>
    </source>
</reference>
<feature type="coiled-coil region" evidence="2">
    <location>
        <begin position="133"/>
        <end position="160"/>
    </location>
</feature>
<comment type="caution">
    <text evidence="5">The sequence shown here is derived from an EMBL/GenBank/DDBJ whole genome shotgun (WGS) entry which is preliminary data.</text>
</comment>
<dbReference type="Pfam" id="PF25954">
    <property type="entry name" value="Beta-barrel_RND_2"/>
    <property type="match status" value="1"/>
</dbReference>
<dbReference type="NCBIfam" id="TIGR01730">
    <property type="entry name" value="RND_mfp"/>
    <property type="match status" value="1"/>
</dbReference>
<organism evidence="5 6">
    <name type="scientific">Paraferrimonas sedimenticola</name>
    <dbReference type="NCBI Taxonomy" id="375674"/>
    <lineage>
        <taxon>Bacteria</taxon>
        <taxon>Pseudomonadati</taxon>
        <taxon>Pseudomonadota</taxon>
        <taxon>Gammaproteobacteria</taxon>
        <taxon>Alteromonadales</taxon>
        <taxon>Ferrimonadaceae</taxon>
        <taxon>Paraferrimonas</taxon>
    </lineage>
</organism>
<sequence length="353" mass="38488">MRRLFLLAVFGLAACSEPAVELETPAATVESWLLDGQNEYLVSRDFSGNVRARNTSQVAFELPGKLASLSVDVGDKVSAGQVIARLDDQLLRAETAELKAQVVQTQAELDLNQATLSRNQNLKEQGYQSAQVMDELRAQRSSLEANLQRLEAALKANQLRIEKSSLHAPFDGVVTARHADIAQGVMPSTPIVTLIQPDGIEAIIGVPSELASELSVGQEVEVRVAGQALQAQVQGISQQLNQVSRTRNVRLSLPQGPVYVNGQLAQLSLVESVDQAGFWVPADALINGLRGLWNVYVIDQGDSELTVQRRDVEILYADEQRAFIRGAISENERIVKNGLHRLVSGQKVKLKAE</sequence>
<dbReference type="SUPFAM" id="SSF111369">
    <property type="entry name" value="HlyD-like secretion proteins"/>
    <property type="match status" value="1"/>
</dbReference>
<evidence type="ECO:0000313" key="6">
    <source>
        <dbReference type="Proteomes" id="UP001161422"/>
    </source>
</evidence>
<keyword evidence="6" id="KW-1185">Reference proteome</keyword>
<evidence type="ECO:0000259" key="4">
    <source>
        <dbReference type="Pfam" id="PF25954"/>
    </source>
</evidence>
<keyword evidence="2" id="KW-0175">Coiled coil</keyword>
<dbReference type="Gene3D" id="2.40.420.20">
    <property type="match status" value="1"/>
</dbReference>
<dbReference type="Gene3D" id="2.40.30.170">
    <property type="match status" value="1"/>
</dbReference>
<dbReference type="Proteomes" id="UP001161422">
    <property type="component" value="Unassembled WGS sequence"/>
</dbReference>
<feature type="signal peptide" evidence="3">
    <location>
        <begin position="1"/>
        <end position="21"/>
    </location>
</feature>
<evidence type="ECO:0000256" key="3">
    <source>
        <dbReference type="SAM" id="SignalP"/>
    </source>
</evidence>
<name>A0AA37W075_9GAMM</name>
<feature type="chain" id="PRO_5041420346" evidence="3">
    <location>
        <begin position="22"/>
        <end position="353"/>
    </location>
</feature>
<dbReference type="PANTHER" id="PTHR30469">
    <property type="entry name" value="MULTIDRUG RESISTANCE PROTEIN MDTA"/>
    <property type="match status" value="1"/>
</dbReference>
<evidence type="ECO:0000256" key="2">
    <source>
        <dbReference type="SAM" id="Coils"/>
    </source>
</evidence>
<dbReference type="InterPro" id="IPR058792">
    <property type="entry name" value="Beta-barrel_RND_2"/>
</dbReference>
<dbReference type="EMBL" id="BSNC01000019">
    <property type="protein sequence ID" value="GLP98111.1"/>
    <property type="molecule type" value="Genomic_DNA"/>
</dbReference>
<dbReference type="AlphaFoldDB" id="A0AA37W075"/>
<feature type="domain" description="CusB-like beta-barrel" evidence="4">
    <location>
        <begin position="205"/>
        <end position="254"/>
    </location>
</feature>
<gene>
    <name evidence="5" type="ORF">GCM10007895_34180</name>
</gene>
<dbReference type="InterPro" id="IPR006143">
    <property type="entry name" value="RND_pump_MFP"/>
</dbReference>
<accession>A0AA37W075</accession>
<dbReference type="PANTHER" id="PTHR30469:SF11">
    <property type="entry name" value="BLL4320 PROTEIN"/>
    <property type="match status" value="1"/>
</dbReference>
<reference evidence="5" key="2">
    <citation type="submission" date="2023-01" db="EMBL/GenBank/DDBJ databases">
        <title>Draft genome sequence of Paraferrimonas sedimenticola strain NBRC 101628.</title>
        <authorList>
            <person name="Sun Q."/>
            <person name="Mori K."/>
        </authorList>
    </citation>
    <scope>NUCLEOTIDE SEQUENCE</scope>
    <source>
        <strain evidence="5">NBRC 101628</strain>
    </source>
</reference>